<dbReference type="Pfam" id="PF07690">
    <property type="entry name" value="MFS_1"/>
    <property type="match status" value="1"/>
</dbReference>
<evidence type="ECO:0000256" key="3">
    <source>
        <dbReference type="ARBA" id="ARBA00022448"/>
    </source>
</evidence>
<dbReference type="PANTHER" id="PTHR43791">
    <property type="entry name" value="PERMEASE-RELATED"/>
    <property type="match status" value="1"/>
</dbReference>
<evidence type="ECO:0000256" key="7">
    <source>
        <dbReference type="SAM" id="Coils"/>
    </source>
</evidence>
<keyword evidence="4 8" id="KW-0812">Transmembrane</keyword>
<dbReference type="CDD" id="cd12148">
    <property type="entry name" value="fungal_TF_MHR"/>
    <property type="match status" value="1"/>
</dbReference>
<feature type="transmembrane region" description="Helical" evidence="8">
    <location>
        <begin position="49"/>
        <end position="66"/>
    </location>
</feature>
<sequence>MSKPTEAFTEYHEDATKIQESNQDAIYQTYVAKSPEWHREMTKKLLRKVDIHLLPFLVVMYLLNFLDRNNLSQARLGSLEQDLGMKGTDYNLATSILFVGYLLMQLPSNLLLTRVRPSLFLGTAMAIWGVISACQAATQSFTGLVLARFFLGFVEAPFFPGAIMLMSSWYTRQELSHRIAWFYAGSSLANAFGGLIGAGVLGNLDGAHGIAGWRWLFIIEGCITVGISLTSTLLLPNYPATTSWLDETEKLYAQWRLIHDAGEADEAKSTNIKEALYLVFSDKRIYLFILLQHTSLLSQNFQYFFPTIVETLGYGNIETLLITAPVWIATFLVSLFVTWTSGKTNDRGIHIILLMLVSVVGCIICTATTNIGARFFGMFLMPMGAVSAYQIIIAWVANSFPRPLVKRSAAIATANMIGNTASIYGSYMWPSSSGPRYIAGGSATAGIALLVAMIAFVIRVVHVRMNKALDAAEEDRGGAEVDNLEARNAGIISAGSSTTILAVTCNGACPIPSIYTITAAPSTYAEHGSFIGSANGLTVTTSQSNACNITSSTQAASCSVTIGYYGSVSGGQNSSSVVTSGTSYSSGEIWYMPVTVTAGAEKLASGSCAIRGKPCRVEEGEIACTRCSRHGLSECDAYFAMVQRLKHEKESKNKLMDEVADLRDEINTLCRNTPGAVCMSDAVTRMKNLRIETGSGASAAPIESDLISEGVVSLEEAEDLFSMFTTCVNPLLWDGLLMQHSTLDSARRSSAMLTAAILSVAALLSPDRAEVYQKCHEVFVSLSLMRRLVDTHNNSLDDIRALCIGAFYLKYLGERLSSEAIRISRDLRLDEAFDQYMQGEVTEMEHVRLWCLAYICEQCFTTGRGRPLKGAEHEPVWDMTRIPLQKHASHEDRRLIALVLYFDTLANAHTAFYMNCRQPLKEDDMTTILAFDDAIKRCLQEYPTGTLYSSHPHSSLPQDLKDMYHAFAQFQIYSLAFRGIFPDDNGPTNFQAWSFEHCYAAGAAIDAAMKVLRVIGTDSDLSLNFRYLPTHVYHMVGFSAFFLLRIVGLNIGLAGSAMGDIHRLGLPIDPGRIAHVALRVARCLHTKGADLNEEHTSNVVASSLLTMLRLLSDLRWAGNNEVPVDGWGQLLQYPANTDTSIISYADGTFDIGFNHLLPYWFEIDAMI</sequence>
<proteinExistence type="inferred from homology"/>
<feature type="transmembrane region" description="Helical" evidence="8">
    <location>
        <begin position="436"/>
        <end position="458"/>
    </location>
</feature>
<feature type="coiled-coil region" evidence="7">
    <location>
        <begin position="645"/>
        <end position="672"/>
    </location>
</feature>
<accession>A0A505HZZ1</accession>
<feature type="domain" description="Major facilitator superfamily (MFS) profile" evidence="9">
    <location>
        <begin position="53"/>
        <end position="467"/>
    </location>
</feature>
<dbReference type="Proteomes" id="UP000197666">
    <property type="component" value="Unassembled WGS sequence"/>
</dbReference>
<evidence type="ECO:0000313" key="11">
    <source>
        <dbReference type="Proteomes" id="UP000197666"/>
    </source>
</evidence>
<reference evidence="11" key="1">
    <citation type="submission" date="2018-10" db="EMBL/GenBank/DDBJ databases">
        <title>FDA dAtabase for Regulatory Grade micrObial Sequences (FDA-ARGOS): Supporting development and validation of Infectious Disease Dx tests.</title>
        <authorList>
            <person name="Kerrigan L."/>
            <person name="Tallon L."/>
            <person name="Sadzewicz L."/>
            <person name="Sengamalay N."/>
            <person name="Ott S."/>
            <person name="Godinez A."/>
            <person name="Nagaraj S."/>
            <person name="Vavikolanu K."/>
            <person name="Nadendla S."/>
            <person name="George J."/>
            <person name="Sichtig H."/>
        </authorList>
    </citation>
    <scope>NUCLEOTIDE SEQUENCE [LARGE SCALE GENOMIC DNA]</scope>
    <source>
        <strain evidence="11">FDAARGOS_311</strain>
    </source>
</reference>
<dbReference type="AlphaFoldDB" id="A0A505HZZ1"/>
<evidence type="ECO:0000256" key="4">
    <source>
        <dbReference type="ARBA" id="ARBA00022692"/>
    </source>
</evidence>
<protein>
    <submittedName>
        <fullName evidence="10">KR domain family protein</fullName>
    </submittedName>
</protein>
<feature type="transmembrane region" description="Helical" evidence="8">
    <location>
        <begin position="351"/>
        <end position="369"/>
    </location>
</feature>
<dbReference type="VEuPathDB" id="FungiDB:ASPNIDRAFT2_1096151"/>
<dbReference type="PROSITE" id="PS50850">
    <property type="entry name" value="MFS"/>
    <property type="match status" value="1"/>
</dbReference>
<comment type="subcellular location">
    <subcellularLocation>
        <location evidence="1">Membrane</location>
        <topology evidence="1">Multi-pass membrane protein</topology>
    </subcellularLocation>
</comment>
<feature type="transmembrane region" description="Helical" evidence="8">
    <location>
        <begin position="179"/>
        <end position="201"/>
    </location>
</feature>
<dbReference type="InterPro" id="IPR020846">
    <property type="entry name" value="MFS_dom"/>
</dbReference>
<name>A0A505HZZ1_ASPNG</name>
<keyword evidence="3" id="KW-0813">Transport</keyword>
<dbReference type="SUPFAM" id="SSF103473">
    <property type="entry name" value="MFS general substrate transporter"/>
    <property type="match status" value="1"/>
</dbReference>
<organism evidence="10 11">
    <name type="scientific">Aspergillus niger</name>
    <dbReference type="NCBI Taxonomy" id="5061"/>
    <lineage>
        <taxon>Eukaryota</taxon>
        <taxon>Fungi</taxon>
        <taxon>Dikarya</taxon>
        <taxon>Ascomycota</taxon>
        <taxon>Pezizomycotina</taxon>
        <taxon>Eurotiomycetes</taxon>
        <taxon>Eurotiomycetidae</taxon>
        <taxon>Eurotiales</taxon>
        <taxon>Aspergillaceae</taxon>
        <taxon>Aspergillus</taxon>
        <taxon>Aspergillus subgen. Circumdati</taxon>
    </lineage>
</organism>
<dbReference type="VEuPathDB" id="FungiDB:ATCC64974_89690"/>
<dbReference type="GO" id="GO:0016020">
    <property type="term" value="C:membrane"/>
    <property type="evidence" value="ECO:0007669"/>
    <property type="project" value="UniProtKB-SubCell"/>
</dbReference>
<comment type="caution">
    <text evidence="10">The sequence shown here is derived from an EMBL/GenBank/DDBJ whole genome shotgun (WGS) entry which is preliminary data.</text>
</comment>
<dbReference type="VEuPathDB" id="FungiDB:ATCC64974_89700"/>
<feature type="transmembrane region" description="Helical" evidence="8">
    <location>
        <begin position="213"/>
        <end position="235"/>
    </location>
</feature>
<dbReference type="Gene3D" id="1.20.1250.20">
    <property type="entry name" value="MFS general substrate transporter like domains"/>
    <property type="match status" value="2"/>
</dbReference>
<dbReference type="InterPro" id="IPR036259">
    <property type="entry name" value="MFS_trans_sf"/>
</dbReference>
<dbReference type="GO" id="GO:0022857">
    <property type="term" value="F:transmembrane transporter activity"/>
    <property type="evidence" value="ECO:0007669"/>
    <property type="project" value="InterPro"/>
</dbReference>
<dbReference type="VEuPathDB" id="FungiDB:ATCC64974_89680"/>
<evidence type="ECO:0000256" key="1">
    <source>
        <dbReference type="ARBA" id="ARBA00004141"/>
    </source>
</evidence>
<gene>
    <name evidence="10" type="ORF">CAN33_0030065</name>
</gene>
<keyword evidence="6 8" id="KW-0472">Membrane</keyword>
<dbReference type="VEuPathDB" id="FungiDB:M747DRAFT_350023"/>
<dbReference type="EMBL" id="NKJJ02000002">
    <property type="protein sequence ID" value="TPR04504.1"/>
    <property type="molecule type" value="Genomic_DNA"/>
</dbReference>
<evidence type="ECO:0000256" key="2">
    <source>
        <dbReference type="ARBA" id="ARBA00008335"/>
    </source>
</evidence>
<feature type="transmembrane region" description="Helical" evidence="8">
    <location>
        <begin position="92"/>
        <end position="112"/>
    </location>
</feature>
<keyword evidence="7" id="KW-0175">Coiled coil</keyword>
<feature type="transmembrane region" description="Helical" evidence="8">
    <location>
        <begin position="144"/>
        <end position="167"/>
    </location>
</feature>
<feature type="transmembrane region" description="Helical" evidence="8">
    <location>
        <begin position="119"/>
        <end position="138"/>
    </location>
</feature>
<feature type="transmembrane region" description="Helical" evidence="8">
    <location>
        <begin position="317"/>
        <end position="339"/>
    </location>
</feature>
<evidence type="ECO:0000256" key="6">
    <source>
        <dbReference type="ARBA" id="ARBA00023136"/>
    </source>
</evidence>
<dbReference type="FunFam" id="1.20.1250.20:FF:000013">
    <property type="entry name" value="MFS general substrate transporter"/>
    <property type="match status" value="1"/>
</dbReference>
<evidence type="ECO:0000256" key="5">
    <source>
        <dbReference type="ARBA" id="ARBA00022989"/>
    </source>
</evidence>
<evidence type="ECO:0000313" key="10">
    <source>
        <dbReference type="EMBL" id="TPR04504.1"/>
    </source>
</evidence>
<evidence type="ECO:0000259" key="9">
    <source>
        <dbReference type="PROSITE" id="PS50850"/>
    </source>
</evidence>
<dbReference type="VEuPathDB" id="FungiDB:ASPNIDRAFT2_1154257"/>
<comment type="similarity">
    <text evidence="2">Belongs to the major facilitator superfamily.</text>
</comment>
<feature type="transmembrane region" description="Helical" evidence="8">
    <location>
        <begin position="375"/>
        <end position="397"/>
    </location>
</feature>
<keyword evidence="5 8" id="KW-1133">Transmembrane helix</keyword>
<dbReference type="PANTHER" id="PTHR43791:SF20">
    <property type="entry name" value="TRANSPORTER, PUTATIVE (AFU_ORTHOLOGUE AFUA_3G14670)-RELATED"/>
    <property type="match status" value="1"/>
</dbReference>
<dbReference type="VEuPathDB" id="FungiDB:An11g03530"/>
<dbReference type="InterPro" id="IPR011701">
    <property type="entry name" value="MFS"/>
</dbReference>
<dbReference type="VEuPathDB" id="FungiDB:M747DRAFT_278726"/>
<evidence type="ECO:0000256" key="8">
    <source>
        <dbReference type="SAM" id="Phobius"/>
    </source>
</evidence>
<dbReference type="VEuPathDB" id="FungiDB:An11g03510"/>
<dbReference type="FunFam" id="1.20.1250.20:FF:000057">
    <property type="entry name" value="MFS general substrate transporter"/>
    <property type="match status" value="1"/>
</dbReference>
<feature type="transmembrane region" description="Helical" evidence="8">
    <location>
        <begin position="285"/>
        <end position="305"/>
    </location>
</feature>